<dbReference type="AlphaFoldDB" id="A0AAV9LWN0"/>
<dbReference type="InterPro" id="IPR056924">
    <property type="entry name" value="SH3_Tf2-1"/>
</dbReference>
<evidence type="ECO:0000313" key="2">
    <source>
        <dbReference type="EMBL" id="KAK4729793.1"/>
    </source>
</evidence>
<reference evidence="2 3" key="1">
    <citation type="submission" date="2023-10" db="EMBL/GenBank/DDBJ databases">
        <title>Genome-Wide Identification Analysis in wild type Solanum Pinnatisectum Reveals Some Genes Defensing Phytophthora Infestans.</title>
        <authorList>
            <person name="Sun C."/>
        </authorList>
    </citation>
    <scope>NUCLEOTIDE SEQUENCE [LARGE SCALE GENOMIC DNA]</scope>
    <source>
        <strain evidence="2">LQN</strain>
        <tissue evidence="2">Leaf</tissue>
    </source>
</reference>
<evidence type="ECO:0000259" key="1">
    <source>
        <dbReference type="Pfam" id="PF24626"/>
    </source>
</evidence>
<comment type="caution">
    <text evidence="2">The sequence shown here is derived from an EMBL/GenBank/DDBJ whole genome shotgun (WGS) entry which is preliminary data.</text>
</comment>
<protein>
    <recommendedName>
        <fullName evidence="1">Tf2-1-like SH3-like domain-containing protein</fullName>
    </recommendedName>
</protein>
<dbReference type="PANTHER" id="PTHR46148:SF60">
    <property type="entry name" value="CHROMO DOMAIN-CONTAINING PROTEIN"/>
    <property type="match status" value="1"/>
</dbReference>
<dbReference type="Proteomes" id="UP001311915">
    <property type="component" value="Unassembled WGS sequence"/>
</dbReference>
<feature type="domain" description="Tf2-1-like SH3-like" evidence="1">
    <location>
        <begin position="6"/>
        <end position="71"/>
    </location>
</feature>
<keyword evidence="3" id="KW-1185">Reference proteome</keyword>
<accession>A0AAV9LWN0</accession>
<sequence length="128" mass="14697">MAFHTGEKVLLKVSLMKGVMRFGKKGKLSPRYIGLFEVLDYVGPVAYILALPPSLLGVHPVFHVSVLNIYHCDGDYIIKWDSVFLDKDLSYEEESIAILDRDIRKLRTKEIKSVKVQWKHRPVEELGN</sequence>
<dbReference type="EMBL" id="JAWPEI010000004">
    <property type="protein sequence ID" value="KAK4729793.1"/>
    <property type="molecule type" value="Genomic_DNA"/>
</dbReference>
<dbReference type="PANTHER" id="PTHR46148">
    <property type="entry name" value="CHROMO DOMAIN-CONTAINING PROTEIN"/>
    <property type="match status" value="1"/>
</dbReference>
<evidence type="ECO:0000313" key="3">
    <source>
        <dbReference type="Proteomes" id="UP001311915"/>
    </source>
</evidence>
<organism evidence="2 3">
    <name type="scientific">Solanum pinnatisectum</name>
    <name type="common">tansyleaf nightshade</name>
    <dbReference type="NCBI Taxonomy" id="50273"/>
    <lineage>
        <taxon>Eukaryota</taxon>
        <taxon>Viridiplantae</taxon>
        <taxon>Streptophyta</taxon>
        <taxon>Embryophyta</taxon>
        <taxon>Tracheophyta</taxon>
        <taxon>Spermatophyta</taxon>
        <taxon>Magnoliopsida</taxon>
        <taxon>eudicotyledons</taxon>
        <taxon>Gunneridae</taxon>
        <taxon>Pentapetalae</taxon>
        <taxon>asterids</taxon>
        <taxon>lamiids</taxon>
        <taxon>Solanales</taxon>
        <taxon>Solanaceae</taxon>
        <taxon>Solanoideae</taxon>
        <taxon>Solaneae</taxon>
        <taxon>Solanum</taxon>
    </lineage>
</organism>
<name>A0AAV9LWN0_9SOLN</name>
<dbReference type="Pfam" id="PF24626">
    <property type="entry name" value="SH3_Tf2-1"/>
    <property type="match status" value="1"/>
</dbReference>
<gene>
    <name evidence="2" type="ORF">R3W88_022781</name>
</gene>
<proteinExistence type="predicted"/>